<dbReference type="InterPro" id="IPR052199">
    <property type="entry name" value="MIPS"/>
</dbReference>
<evidence type="ECO:0000313" key="2">
    <source>
        <dbReference type="EMBL" id="MDP9611952.1"/>
    </source>
</evidence>
<gene>
    <name evidence="2" type="ORF">JOF35_004229</name>
</gene>
<dbReference type="EMBL" id="JAURUE010000001">
    <property type="protein sequence ID" value="MDP9611952.1"/>
    <property type="molecule type" value="Genomic_DNA"/>
</dbReference>
<dbReference type="InterPro" id="IPR013021">
    <property type="entry name" value="Myo-inos-1-P_Synthase_GAPDH"/>
</dbReference>
<organism evidence="2 3">
    <name type="scientific">Streptomyces demainii</name>
    <dbReference type="NCBI Taxonomy" id="588122"/>
    <lineage>
        <taxon>Bacteria</taxon>
        <taxon>Bacillati</taxon>
        <taxon>Actinomycetota</taxon>
        <taxon>Actinomycetes</taxon>
        <taxon>Kitasatosporales</taxon>
        <taxon>Streptomycetaceae</taxon>
        <taxon>Streptomyces</taxon>
    </lineage>
</organism>
<dbReference type="SUPFAM" id="SSF55347">
    <property type="entry name" value="Glyceraldehyde-3-phosphate dehydrogenase-like, C-terminal domain"/>
    <property type="match status" value="1"/>
</dbReference>
<dbReference type="GO" id="GO:0004512">
    <property type="term" value="F:inositol-3-phosphate synthase activity"/>
    <property type="evidence" value="ECO:0007669"/>
    <property type="project" value="UniProtKB-EC"/>
</dbReference>
<sequence>MTVPVKLAVAGVGNNISALAQGILHYADAVAGGADIDALPGVRRGSIGGLAVYDVQFVAAYDIDPGKIGTELYDAMLRPPNNYPRLDVRLEPTGVTVEQGLTDSDEHAGPLSDQIVRIAESLRAAGAEVLLYSLPTGLQWAATAYAEAALAAGVAFVNCTPESVGRDEQLSTRFIAAGVPLIGDDLASHLGTSIVHRSLLGLLAERGISLHSSYQLNLGGNQDFRNLRDRGASKRDSKLNALAKAGVQLDRVDVIPSAGFVAHLEDHKVGYLNIEGVGWAGTPVEIDLKLKVQDSSNAAGVIIDLIRIAAAAVRVGEKGFVPAAVPLLKSPPKGHGAYTELEVEASYDSLAARIA</sequence>
<accession>A0ABT9KU55</accession>
<dbReference type="InterPro" id="IPR036291">
    <property type="entry name" value="NAD(P)-bd_dom_sf"/>
</dbReference>
<protein>
    <submittedName>
        <fullName evidence="2">Myo-inositol-1-phosphate synthase</fullName>
        <ecNumber evidence="2">5.5.1.4</ecNumber>
    </submittedName>
</protein>
<reference evidence="2 3" key="1">
    <citation type="submission" date="2023-07" db="EMBL/GenBank/DDBJ databases">
        <title>Sequencing the genomes of 1000 actinobacteria strains.</title>
        <authorList>
            <person name="Klenk H.-P."/>
        </authorList>
    </citation>
    <scope>NUCLEOTIDE SEQUENCE [LARGE SCALE GENOMIC DNA]</scope>
    <source>
        <strain evidence="2 3">DSM 41600</strain>
    </source>
</reference>
<keyword evidence="3" id="KW-1185">Reference proteome</keyword>
<dbReference type="Gene3D" id="3.40.50.720">
    <property type="entry name" value="NAD(P)-binding Rossmann-like Domain"/>
    <property type="match status" value="1"/>
</dbReference>
<dbReference type="RefSeq" id="WP_307110947.1">
    <property type="nucleotide sequence ID" value="NZ_JAURUE010000001.1"/>
</dbReference>
<keyword evidence="2" id="KW-0413">Isomerase</keyword>
<evidence type="ECO:0000313" key="3">
    <source>
        <dbReference type="Proteomes" id="UP001234880"/>
    </source>
</evidence>
<dbReference type="PANTHER" id="PTHR43125:SF1">
    <property type="entry name" value="INOSITOL-3-PHOSPHATE SYNTHASE"/>
    <property type="match status" value="1"/>
</dbReference>
<dbReference type="Gene3D" id="3.30.360.10">
    <property type="entry name" value="Dihydrodipicolinate Reductase, domain 2"/>
    <property type="match status" value="1"/>
</dbReference>
<comment type="caution">
    <text evidence="2">The sequence shown here is derived from an EMBL/GenBank/DDBJ whole genome shotgun (WGS) entry which is preliminary data.</text>
</comment>
<dbReference type="Proteomes" id="UP001234880">
    <property type="component" value="Unassembled WGS sequence"/>
</dbReference>
<dbReference type="EC" id="5.5.1.4" evidence="2"/>
<feature type="domain" description="Myo-inositol-1-phosphate synthase GAPDH-like" evidence="1">
    <location>
        <begin position="191"/>
        <end position="295"/>
    </location>
</feature>
<dbReference type="SUPFAM" id="SSF51735">
    <property type="entry name" value="NAD(P)-binding Rossmann-fold domains"/>
    <property type="match status" value="1"/>
</dbReference>
<dbReference type="Pfam" id="PF01658">
    <property type="entry name" value="Inos-1-P_synth"/>
    <property type="match status" value="1"/>
</dbReference>
<dbReference type="PANTHER" id="PTHR43125">
    <property type="entry name" value="INOSITOL-3-PHOSPHATE SYNTHASE"/>
    <property type="match status" value="1"/>
</dbReference>
<evidence type="ECO:0000259" key="1">
    <source>
        <dbReference type="Pfam" id="PF01658"/>
    </source>
</evidence>
<proteinExistence type="predicted"/>
<name>A0ABT9KU55_9ACTN</name>